<evidence type="ECO:0000313" key="5">
    <source>
        <dbReference type="Proteomes" id="UP000326198"/>
    </source>
</evidence>
<evidence type="ECO:0000259" key="3">
    <source>
        <dbReference type="PROSITE" id="PS51186"/>
    </source>
</evidence>
<dbReference type="SUPFAM" id="SSF55729">
    <property type="entry name" value="Acyl-CoA N-acyltransferases (Nat)"/>
    <property type="match status" value="1"/>
</dbReference>
<keyword evidence="1" id="KW-0808">Transferase</keyword>
<dbReference type="InterPro" id="IPR000182">
    <property type="entry name" value="GNAT_dom"/>
</dbReference>
<organism evidence="4 5">
    <name type="scientific">Aspergillus bertholletiae</name>
    <dbReference type="NCBI Taxonomy" id="1226010"/>
    <lineage>
        <taxon>Eukaryota</taxon>
        <taxon>Fungi</taxon>
        <taxon>Dikarya</taxon>
        <taxon>Ascomycota</taxon>
        <taxon>Pezizomycotina</taxon>
        <taxon>Eurotiomycetes</taxon>
        <taxon>Eurotiomycetidae</taxon>
        <taxon>Eurotiales</taxon>
        <taxon>Aspergillaceae</taxon>
        <taxon>Aspergillus</taxon>
        <taxon>Aspergillus subgen. Circumdati</taxon>
    </lineage>
</organism>
<dbReference type="PANTHER" id="PTHR43420">
    <property type="entry name" value="ACETYLTRANSFERASE"/>
    <property type="match status" value="1"/>
</dbReference>
<evidence type="ECO:0000256" key="1">
    <source>
        <dbReference type="ARBA" id="ARBA00022679"/>
    </source>
</evidence>
<accession>A0A5N7BKW8</accession>
<name>A0A5N7BKW8_9EURO</name>
<dbReference type="PROSITE" id="PS51186">
    <property type="entry name" value="GNAT"/>
    <property type="match status" value="1"/>
</dbReference>
<proteinExistence type="predicted"/>
<dbReference type="InterPro" id="IPR016181">
    <property type="entry name" value="Acyl_CoA_acyltransferase"/>
</dbReference>
<dbReference type="InterPro" id="IPR050680">
    <property type="entry name" value="YpeA/RimI_acetyltransf"/>
</dbReference>
<dbReference type="EMBL" id="ML736162">
    <property type="protein sequence ID" value="KAE8382429.1"/>
    <property type="molecule type" value="Genomic_DNA"/>
</dbReference>
<evidence type="ECO:0000256" key="2">
    <source>
        <dbReference type="ARBA" id="ARBA00023315"/>
    </source>
</evidence>
<reference evidence="4 5" key="1">
    <citation type="submission" date="2019-04" db="EMBL/GenBank/DDBJ databases">
        <title>Friends and foes A comparative genomics studyof 23 Aspergillus species from section Flavi.</title>
        <authorList>
            <consortium name="DOE Joint Genome Institute"/>
            <person name="Kjaerbolling I."/>
            <person name="Vesth T."/>
            <person name="Frisvad J.C."/>
            <person name="Nybo J.L."/>
            <person name="Theobald S."/>
            <person name="Kildgaard S."/>
            <person name="Isbrandt T."/>
            <person name="Kuo A."/>
            <person name="Sato A."/>
            <person name="Lyhne E.K."/>
            <person name="Kogle M.E."/>
            <person name="Wiebenga A."/>
            <person name="Kun R.S."/>
            <person name="Lubbers R.J."/>
            <person name="Makela M.R."/>
            <person name="Barry K."/>
            <person name="Chovatia M."/>
            <person name="Clum A."/>
            <person name="Daum C."/>
            <person name="Haridas S."/>
            <person name="He G."/>
            <person name="LaButti K."/>
            <person name="Lipzen A."/>
            <person name="Mondo S."/>
            <person name="Riley R."/>
            <person name="Salamov A."/>
            <person name="Simmons B.A."/>
            <person name="Magnuson J.K."/>
            <person name="Henrissat B."/>
            <person name="Mortensen U.H."/>
            <person name="Larsen T.O."/>
            <person name="Devries R.P."/>
            <person name="Grigoriev I.V."/>
            <person name="Machida M."/>
            <person name="Baker S.E."/>
            <person name="Andersen M.R."/>
        </authorList>
    </citation>
    <scope>NUCLEOTIDE SEQUENCE [LARGE SCALE GENOMIC DNA]</scope>
    <source>
        <strain evidence="4 5">IBT 29228</strain>
    </source>
</reference>
<sequence>MSTNYTYSYFRVPKTELISESGQKYRNLRLNALQVSPSSFSSTIEIESAFTDEVWASRVAQSGTEVFICAIDASAATGPGSDSGNWVGQVTLHGPKSVHELGPPDASLCSNMDNDGEWWQMLSLFILPDHRGKGLAKRLCEEALNYLRNYWCPATSLNVRLMVKPENHITVELYKRLGFEVSGRCTLAEALIANGDAEYLPQDITDEKYSARTGLVLILHLSRSRNL</sequence>
<protein>
    <recommendedName>
        <fullName evidence="3">N-acetyltransferase domain-containing protein</fullName>
    </recommendedName>
</protein>
<dbReference type="Pfam" id="PF00583">
    <property type="entry name" value="Acetyltransf_1"/>
    <property type="match status" value="1"/>
</dbReference>
<dbReference type="Gene3D" id="3.40.630.30">
    <property type="match status" value="1"/>
</dbReference>
<feature type="domain" description="N-acetyltransferase" evidence="3">
    <location>
        <begin position="30"/>
        <end position="205"/>
    </location>
</feature>
<dbReference type="PANTHER" id="PTHR43420:SF47">
    <property type="entry name" value="N-ACETYLTRANSFERASE DOMAIN-CONTAINING PROTEIN"/>
    <property type="match status" value="1"/>
</dbReference>
<evidence type="ECO:0000313" key="4">
    <source>
        <dbReference type="EMBL" id="KAE8382429.1"/>
    </source>
</evidence>
<dbReference type="AlphaFoldDB" id="A0A5N7BKW8"/>
<dbReference type="GO" id="GO:0016747">
    <property type="term" value="F:acyltransferase activity, transferring groups other than amino-acyl groups"/>
    <property type="evidence" value="ECO:0007669"/>
    <property type="project" value="InterPro"/>
</dbReference>
<gene>
    <name evidence="4" type="ORF">BDV26DRAFT_288467</name>
</gene>
<keyword evidence="5" id="KW-1185">Reference proteome</keyword>
<dbReference type="CDD" id="cd04301">
    <property type="entry name" value="NAT_SF"/>
    <property type="match status" value="1"/>
</dbReference>
<keyword evidence="2" id="KW-0012">Acyltransferase</keyword>
<dbReference type="OrthoDB" id="41532at2759"/>
<dbReference type="Proteomes" id="UP000326198">
    <property type="component" value="Unassembled WGS sequence"/>
</dbReference>